<dbReference type="Proteomes" id="UP000732377">
    <property type="component" value="Unassembled WGS sequence"/>
</dbReference>
<evidence type="ECO:0000313" key="2">
    <source>
        <dbReference type="Proteomes" id="UP000732377"/>
    </source>
</evidence>
<sequence>MLFHLKILYQYLVCGGELVKNLFCFGDSHVSVFNYIDDQKVLKNTKIFVTMVPGATALGMVNPNSKTNALNIFYSNLVDIPKDSSLLFMLGEVDCGFVIWYRAQKYGIDVKEQLFQSINNYFSFLKVVEDLGYKNNNIIVCTPPPPTIKDNQKWGEVANLRREVKATQKERTELTLYYNEIIRSLCQQRGYKIIDTEKEFIDPKTSLVRAQYLNKNPLDHHLDNESASTVYIRKLKMLGFN</sequence>
<dbReference type="AlphaFoldDB" id="A0A953LHU5"/>
<dbReference type="SUPFAM" id="SSF52266">
    <property type="entry name" value="SGNH hydrolase"/>
    <property type="match status" value="1"/>
</dbReference>
<evidence type="ECO:0000313" key="1">
    <source>
        <dbReference type="EMBL" id="MBY6276621.1"/>
    </source>
</evidence>
<dbReference type="InterPro" id="IPR036514">
    <property type="entry name" value="SGNH_hydro_sf"/>
</dbReference>
<gene>
    <name evidence="1" type="ORF">CWE10_10455</name>
</gene>
<proteinExistence type="predicted"/>
<protein>
    <submittedName>
        <fullName evidence="1">Uncharacterized protein</fullName>
    </submittedName>
</protein>
<reference evidence="1" key="1">
    <citation type="submission" date="2017-11" db="EMBL/GenBank/DDBJ databases">
        <title>Three new genomes from thermophilic consortium.</title>
        <authorList>
            <person name="Quaggio R."/>
            <person name="Amgarten D."/>
            <person name="Setubal J.C."/>
        </authorList>
    </citation>
    <scope>NUCLEOTIDE SEQUENCE</scope>
    <source>
        <strain evidence="1">ZCTH01-B2</strain>
    </source>
</reference>
<name>A0A953LHU5_SYMTR</name>
<dbReference type="Gene3D" id="3.40.50.1110">
    <property type="entry name" value="SGNH hydrolase"/>
    <property type="match status" value="1"/>
</dbReference>
<dbReference type="EMBL" id="PIUK01000093">
    <property type="protein sequence ID" value="MBY6276621.1"/>
    <property type="molecule type" value="Genomic_DNA"/>
</dbReference>
<organism evidence="1 2">
    <name type="scientific">Symbiobacterium thermophilum</name>
    <dbReference type="NCBI Taxonomy" id="2734"/>
    <lineage>
        <taxon>Bacteria</taxon>
        <taxon>Bacillati</taxon>
        <taxon>Bacillota</taxon>
        <taxon>Clostridia</taxon>
        <taxon>Eubacteriales</taxon>
        <taxon>Symbiobacteriaceae</taxon>
        <taxon>Symbiobacterium</taxon>
    </lineage>
</organism>
<accession>A0A953LHU5</accession>
<comment type="caution">
    <text evidence="1">The sequence shown here is derived from an EMBL/GenBank/DDBJ whole genome shotgun (WGS) entry which is preliminary data.</text>
</comment>